<comment type="caution">
    <text evidence="3">The sequence shown here is derived from an EMBL/GenBank/DDBJ whole genome shotgun (WGS) entry which is preliminary data.</text>
</comment>
<dbReference type="Proteomes" id="UP000613580">
    <property type="component" value="Unassembled WGS sequence"/>
</dbReference>
<gene>
    <name evidence="3" type="ORF">HMN09_00773800</name>
</gene>
<keyword evidence="2" id="KW-0732">Signal</keyword>
<feature type="chain" id="PRO_5034789340" evidence="2">
    <location>
        <begin position="19"/>
        <end position="265"/>
    </location>
</feature>
<feature type="compositionally biased region" description="Low complexity" evidence="1">
    <location>
        <begin position="131"/>
        <end position="153"/>
    </location>
</feature>
<evidence type="ECO:0000313" key="4">
    <source>
        <dbReference type="Proteomes" id="UP000613580"/>
    </source>
</evidence>
<accession>A0A8H6SV39</accession>
<protein>
    <submittedName>
        <fullName evidence="3">Uncharacterized protein</fullName>
    </submittedName>
</protein>
<feature type="region of interest" description="Disordered" evidence="1">
    <location>
        <begin position="131"/>
        <end position="162"/>
    </location>
</feature>
<name>A0A8H6SV39_MYCCL</name>
<evidence type="ECO:0000313" key="3">
    <source>
        <dbReference type="EMBL" id="KAF7305231.1"/>
    </source>
</evidence>
<reference evidence="3" key="1">
    <citation type="submission" date="2020-05" db="EMBL/GenBank/DDBJ databases">
        <title>Mycena genomes resolve the evolution of fungal bioluminescence.</title>
        <authorList>
            <person name="Tsai I.J."/>
        </authorList>
    </citation>
    <scope>NUCLEOTIDE SEQUENCE</scope>
    <source>
        <strain evidence="3">110903Hualien_Pintung</strain>
    </source>
</reference>
<evidence type="ECO:0000256" key="2">
    <source>
        <dbReference type="SAM" id="SignalP"/>
    </source>
</evidence>
<proteinExistence type="predicted"/>
<dbReference type="AlphaFoldDB" id="A0A8H6SV39"/>
<dbReference type="EMBL" id="JACAZE010000010">
    <property type="protein sequence ID" value="KAF7305231.1"/>
    <property type="molecule type" value="Genomic_DNA"/>
</dbReference>
<keyword evidence="4" id="KW-1185">Reference proteome</keyword>
<organism evidence="3 4">
    <name type="scientific">Mycena chlorophos</name>
    <name type="common">Agaric fungus</name>
    <name type="synonym">Agaricus chlorophos</name>
    <dbReference type="NCBI Taxonomy" id="658473"/>
    <lineage>
        <taxon>Eukaryota</taxon>
        <taxon>Fungi</taxon>
        <taxon>Dikarya</taxon>
        <taxon>Basidiomycota</taxon>
        <taxon>Agaricomycotina</taxon>
        <taxon>Agaricomycetes</taxon>
        <taxon>Agaricomycetidae</taxon>
        <taxon>Agaricales</taxon>
        <taxon>Marasmiineae</taxon>
        <taxon>Mycenaceae</taxon>
        <taxon>Mycena</taxon>
    </lineage>
</organism>
<dbReference type="OrthoDB" id="2132010at2759"/>
<feature type="signal peptide" evidence="2">
    <location>
        <begin position="1"/>
        <end position="18"/>
    </location>
</feature>
<evidence type="ECO:0000256" key="1">
    <source>
        <dbReference type="SAM" id="MobiDB-lite"/>
    </source>
</evidence>
<sequence length="265" mass="26507">MKFSTTLFALSLAIAVSSHELPSRYFLARRGQQTVGGTCSKDSDCQQGCCGFSTGRCAGPAFAQEAASGAGGCGRGNAKPNCNVSALLKLDDCIKGAENGDLSDPTIQAAAEFVAKLDGFKFTPNQAASGATKTTAAKKATGTKKAGSSNNSGSGSGSSGTQSISALAAKQSHLSTVFETCKADSDCQQGCCAFSTGKCAGPGIAQTNGDGGCGKGNAKPNCDVASALKLDACVKGAQNGDITRAEVQQAAAFVSILDNLPFTPS</sequence>